<comment type="cofactor">
    <cofactor evidence="1 10">
        <name>Mg(2+)</name>
        <dbReference type="ChEBI" id="CHEBI:18420"/>
    </cofactor>
</comment>
<proteinExistence type="inferred from homology"/>
<dbReference type="InterPro" id="IPR044929">
    <property type="entry name" value="DNA/RNA_non-sp_Endonuclease_sf"/>
</dbReference>
<evidence type="ECO:0000259" key="12">
    <source>
        <dbReference type="SMART" id="SM00477"/>
    </source>
</evidence>
<keyword evidence="7" id="KW-0460">Magnesium</keyword>
<dbReference type="InterPro" id="IPR044925">
    <property type="entry name" value="His-Me_finger_sf"/>
</dbReference>
<organism evidence="14 15">
    <name type="scientific">Smittium simulii</name>
    <dbReference type="NCBI Taxonomy" id="133385"/>
    <lineage>
        <taxon>Eukaryota</taxon>
        <taxon>Fungi</taxon>
        <taxon>Fungi incertae sedis</taxon>
        <taxon>Zoopagomycota</taxon>
        <taxon>Kickxellomycotina</taxon>
        <taxon>Harpellomycetes</taxon>
        <taxon>Harpellales</taxon>
        <taxon>Legeriomycetaceae</taxon>
        <taxon>Smittium</taxon>
    </lineage>
</organism>
<keyword evidence="4 9" id="KW-0479">Metal-binding</keyword>
<dbReference type="SUPFAM" id="SSF54060">
    <property type="entry name" value="His-Me finger endonucleases"/>
    <property type="match status" value="1"/>
</dbReference>
<feature type="compositionally biased region" description="Polar residues" evidence="11">
    <location>
        <begin position="61"/>
        <end position="76"/>
    </location>
</feature>
<keyword evidence="5 10" id="KW-0255">Endonuclease</keyword>
<evidence type="ECO:0000313" key="15">
    <source>
        <dbReference type="Proteomes" id="UP000245383"/>
    </source>
</evidence>
<comment type="caution">
    <text evidence="14">The sequence shown here is derived from an EMBL/GenBank/DDBJ whole genome shotgun (WGS) entry which is preliminary data.</text>
</comment>
<dbReference type="PANTHER" id="PTHR13966">
    <property type="entry name" value="ENDONUCLEASE RELATED"/>
    <property type="match status" value="1"/>
</dbReference>
<dbReference type="Pfam" id="PF01223">
    <property type="entry name" value="Endonuclease_NS"/>
    <property type="match status" value="1"/>
</dbReference>
<dbReference type="GO" id="GO:0000014">
    <property type="term" value="F:single-stranded DNA endodeoxyribonuclease activity"/>
    <property type="evidence" value="ECO:0007669"/>
    <property type="project" value="TreeGrafter"/>
</dbReference>
<dbReference type="SMART" id="SM00892">
    <property type="entry name" value="Endonuclease_NS"/>
    <property type="match status" value="1"/>
</dbReference>
<evidence type="ECO:0000256" key="1">
    <source>
        <dbReference type="ARBA" id="ARBA00001946"/>
    </source>
</evidence>
<evidence type="ECO:0000256" key="7">
    <source>
        <dbReference type="ARBA" id="ARBA00022842"/>
    </source>
</evidence>
<dbReference type="Gene3D" id="3.40.570.10">
    <property type="entry name" value="Extracellular Endonuclease, subunit A"/>
    <property type="match status" value="1"/>
</dbReference>
<feature type="active site" description="Proton acceptor" evidence="8">
    <location>
        <position position="167"/>
    </location>
</feature>
<protein>
    <recommendedName>
        <fullName evidence="10">Endonuclease</fullName>
        <ecNumber evidence="10">3.1.30.-</ecNumber>
    </recommendedName>
</protein>
<evidence type="ECO:0000256" key="11">
    <source>
        <dbReference type="SAM" id="MobiDB-lite"/>
    </source>
</evidence>
<dbReference type="EC" id="3.1.30.-" evidence="10"/>
<evidence type="ECO:0000256" key="6">
    <source>
        <dbReference type="ARBA" id="ARBA00022801"/>
    </source>
</evidence>
<dbReference type="GO" id="GO:0046872">
    <property type="term" value="F:metal ion binding"/>
    <property type="evidence" value="ECO:0007669"/>
    <property type="project" value="UniProtKB-KW"/>
</dbReference>
<dbReference type="SMART" id="SM00477">
    <property type="entry name" value="NUC"/>
    <property type="match status" value="1"/>
</dbReference>
<evidence type="ECO:0000256" key="4">
    <source>
        <dbReference type="ARBA" id="ARBA00022723"/>
    </source>
</evidence>
<dbReference type="PANTHER" id="PTHR13966:SF5">
    <property type="entry name" value="ENDONUCLEASE G, MITOCHONDRIAL"/>
    <property type="match status" value="1"/>
</dbReference>
<feature type="domain" description="ENPP1-3/EXOG-like endonuclease/phosphodiesterase" evidence="12">
    <location>
        <begin position="104"/>
        <end position="315"/>
    </location>
</feature>
<reference evidence="14 15" key="1">
    <citation type="journal article" date="2018" name="MBio">
        <title>Comparative Genomics Reveals the Core Gene Toolbox for the Fungus-Insect Symbiosis.</title>
        <authorList>
            <person name="Wang Y."/>
            <person name="Stata M."/>
            <person name="Wang W."/>
            <person name="Stajich J.E."/>
            <person name="White M.M."/>
            <person name="Moncalvo J.M."/>
        </authorList>
    </citation>
    <scope>NUCLEOTIDE SEQUENCE [LARGE SCALE GENOMIC DNA]</scope>
    <source>
        <strain evidence="14 15">SWE-8-4</strain>
    </source>
</reference>
<dbReference type="GO" id="GO:0004521">
    <property type="term" value="F:RNA endonuclease activity"/>
    <property type="evidence" value="ECO:0007669"/>
    <property type="project" value="TreeGrafter"/>
</dbReference>
<keyword evidence="6 10" id="KW-0378">Hydrolase</keyword>
<dbReference type="PROSITE" id="PS01070">
    <property type="entry name" value="NUCLEASE_NON_SPEC"/>
    <property type="match status" value="1"/>
</dbReference>
<evidence type="ECO:0000256" key="10">
    <source>
        <dbReference type="RuleBase" id="RU366055"/>
    </source>
</evidence>
<dbReference type="GO" id="GO:0003676">
    <property type="term" value="F:nucleic acid binding"/>
    <property type="evidence" value="ECO:0007669"/>
    <property type="project" value="InterPro"/>
</dbReference>
<dbReference type="GO" id="GO:0005743">
    <property type="term" value="C:mitochondrial inner membrane"/>
    <property type="evidence" value="ECO:0007669"/>
    <property type="project" value="TreeGrafter"/>
</dbReference>
<dbReference type="OrthoDB" id="5418055at2759"/>
<evidence type="ECO:0000256" key="9">
    <source>
        <dbReference type="PIRSR" id="PIRSR640255-2"/>
    </source>
</evidence>
<name>A0A2T9Z0R0_9FUNG</name>
<accession>A0A2T9Z0R0</accession>
<dbReference type="AlphaFoldDB" id="A0A2T9Z0R0"/>
<dbReference type="STRING" id="133385.A0A2T9Z0R0"/>
<dbReference type="CDD" id="cd00091">
    <property type="entry name" value="NUC"/>
    <property type="match status" value="1"/>
</dbReference>
<evidence type="ECO:0000256" key="5">
    <source>
        <dbReference type="ARBA" id="ARBA00022759"/>
    </source>
</evidence>
<keyword evidence="3 10" id="KW-0540">Nuclease</keyword>
<comment type="similarity">
    <text evidence="2 10">Belongs to the DNA/RNA non-specific endonuclease family.</text>
</comment>
<evidence type="ECO:0000256" key="2">
    <source>
        <dbReference type="ARBA" id="ARBA00010052"/>
    </source>
</evidence>
<feature type="domain" description="DNA/RNA non-specific endonuclease/pyrophosphatase/phosphodiesterase" evidence="13">
    <location>
        <begin position="103"/>
        <end position="315"/>
    </location>
</feature>
<dbReference type="EMBL" id="MBFR01000003">
    <property type="protein sequence ID" value="PVU98114.1"/>
    <property type="molecule type" value="Genomic_DNA"/>
</dbReference>
<dbReference type="Proteomes" id="UP000245383">
    <property type="component" value="Unassembled WGS sequence"/>
</dbReference>
<gene>
    <name evidence="14" type="ORF">BB561_000102</name>
</gene>
<feature type="region of interest" description="Disordered" evidence="11">
    <location>
        <begin position="55"/>
        <end position="81"/>
    </location>
</feature>
<dbReference type="InterPro" id="IPR018524">
    <property type="entry name" value="DNA/RNA_endonuclease_AS"/>
</dbReference>
<dbReference type="GO" id="GO:0006309">
    <property type="term" value="P:apoptotic DNA fragmentation"/>
    <property type="evidence" value="ECO:0007669"/>
    <property type="project" value="TreeGrafter"/>
</dbReference>
<dbReference type="InterPro" id="IPR040255">
    <property type="entry name" value="Non-specific_endonuclease"/>
</dbReference>
<dbReference type="InterPro" id="IPR001604">
    <property type="entry name" value="Endo_G_ENPP1-like_dom"/>
</dbReference>
<dbReference type="GO" id="GO:0005634">
    <property type="term" value="C:nucleus"/>
    <property type="evidence" value="ECO:0007669"/>
    <property type="project" value="TreeGrafter"/>
</dbReference>
<keyword evidence="15" id="KW-1185">Reference proteome</keyword>
<evidence type="ECO:0000259" key="13">
    <source>
        <dbReference type="SMART" id="SM00892"/>
    </source>
</evidence>
<evidence type="ECO:0000256" key="3">
    <source>
        <dbReference type="ARBA" id="ARBA00022722"/>
    </source>
</evidence>
<evidence type="ECO:0000256" key="8">
    <source>
        <dbReference type="PIRSR" id="PIRSR640255-1"/>
    </source>
</evidence>
<evidence type="ECO:0000313" key="14">
    <source>
        <dbReference type="EMBL" id="PVU98114.1"/>
    </source>
</evidence>
<feature type="binding site" evidence="9">
    <location>
        <position position="199"/>
    </location>
    <ligand>
        <name>Mg(2+)</name>
        <dbReference type="ChEBI" id="CHEBI:18420"/>
        <note>catalytic</note>
    </ligand>
</feature>
<dbReference type="InterPro" id="IPR020821">
    <property type="entry name" value="ENPP1-3/EXOG-like_nuc-like"/>
</dbReference>
<sequence length="349" mass="39617">MFKGNGIFGAGLTLGGISTYFLLNKQNQTSDQSYNNLFNSNFDKLKNYFSITKTKQDDQQVDSQTESTKLATTGGSPISDPNIANGQEALRYGYPGPINDNGIRKSYAYSYNRIFKNPNWIAEHITKENLKGDSNRKNSDFVEDKSIPKLFRALLSDYMRSGYDRGHLAPAADSKNSQQGMDETFLLTNISPQVGAGFNRHYWAFFESFVRNLTKSYDDVYVITGPLYLPNQDPITKKWYVKYEMIGNPPNVAVPTHFYKIILCKNQNSTQFFKQGFVLPNQEISNNKPLQDFVVPVHYIEKASGLKFFDTINPKKTSVVELCKHTTCQIKINNNFLDNNKPLSLPPPK</sequence>